<reference evidence="4 5" key="1">
    <citation type="submission" date="2021-12" db="EMBL/GenBank/DDBJ databases">
        <title>Discovery of the Pendulisporaceae a myxobacterial family with distinct sporulation behavior and unique specialized metabolism.</title>
        <authorList>
            <person name="Garcia R."/>
            <person name="Popoff A."/>
            <person name="Bader C.D."/>
            <person name="Loehr J."/>
            <person name="Walesch S."/>
            <person name="Walt C."/>
            <person name="Boldt J."/>
            <person name="Bunk B."/>
            <person name="Haeckl F.J.F.P.J."/>
            <person name="Gunesch A.P."/>
            <person name="Birkelbach J."/>
            <person name="Nuebel U."/>
            <person name="Pietschmann T."/>
            <person name="Bach T."/>
            <person name="Mueller R."/>
        </authorList>
    </citation>
    <scope>NUCLEOTIDE SEQUENCE [LARGE SCALE GENOMIC DNA]</scope>
    <source>
        <strain evidence="4 5">MSr11954</strain>
    </source>
</reference>
<keyword evidence="2" id="KW-0408">Iron</keyword>
<dbReference type="InterPro" id="IPR010376">
    <property type="entry name" value="GBBH-like_N"/>
</dbReference>
<dbReference type="Gene3D" id="3.30.2020.30">
    <property type="match status" value="1"/>
</dbReference>
<dbReference type="PANTHER" id="PTHR35303:SF5">
    <property type="entry name" value="OS02G0197800 PROTEIN"/>
    <property type="match status" value="1"/>
</dbReference>
<evidence type="ECO:0000313" key="5">
    <source>
        <dbReference type="Proteomes" id="UP001370348"/>
    </source>
</evidence>
<protein>
    <submittedName>
        <fullName evidence="4">DUF971 domain-containing protein</fullName>
    </submittedName>
</protein>
<dbReference type="PANTHER" id="PTHR35303">
    <property type="entry name" value="OS02G0197800 PROTEIN"/>
    <property type="match status" value="1"/>
</dbReference>
<dbReference type="InterPro" id="IPR038492">
    <property type="entry name" value="GBBH-like_N_sf"/>
</dbReference>
<dbReference type="EMBL" id="CP089984">
    <property type="protein sequence ID" value="WXB19904.1"/>
    <property type="molecule type" value="Genomic_DNA"/>
</dbReference>
<evidence type="ECO:0000259" key="3">
    <source>
        <dbReference type="Pfam" id="PF06155"/>
    </source>
</evidence>
<evidence type="ECO:0000256" key="1">
    <source>
        <dbReference type="ARBA" id="ARBA00022723"/>
    </source>
</evidence>
<organism evidence="4 5">
    <name type="scientific">Pendulispora albinea</name>
    <dbReference type="NCBI Taxonomy" id="2741071"/>
    <lineage>
        <taxon>Bacteria</taxon>
        <taxon>Pseudomonadati</taxon>
        <taxon>Myxococcota</taxon>
        <taxon>Myxococcia</taxon>
        <taxon>Myxococcales</taxon>
        <taxon>Sorangiineae</taxon>
        <taxon>Pendulisporaceae</taxon>
        <taxon>Pendulispora</taxon>
    </lineage>
</organism>
<dbReference type="Proteomes" id="UP001370348">
    <property type="component" value="Chromosome"/>
</dbReference>
<accession>A0ABZ2MBK7</accession>
<evidence type="ECO:0000313" key="4">
    <source>
        <dbReference type="EMBL" id="WXB19904.1"/>
    </source>
</evidence>
<proteinExistence type="predicted"/>
<gene>
    <name evidence="4" type="ORF">LZC94_22105</name>
</gene>
<keyword evidence="1" id="KW-0479">Metal-binding</keyword>
<name>A0ABZ2MBK7_9BACT</name>
<dbReference type="Pfam" id="PF06155">
    <property type="entry name" value="GBBH-like_N"/>
    <property type="match status" value="1"/>
</dbReference>
<evidence type="ECO:0000256" key="2">
    <source>
        <dbReference type="ARBA" id="ARBA00023004"/>
    </source>
</evidence>
<keyword evidence="5" id="KW-1185">Reference proteome</keyword>
<dbReference type="RefSeq" id="WP_394829503.1">
    <property type="nucleotide sequence ID" value="NZ_CP089984.1"/>
</dbReference>
<sequence length="118" mass="13245">MVDPRIKCLKVRSPRGASVTEIDWGDGHKGIYPHDILRGYCPCAGCQGHGTTIQFIACSGVQLELEDIEPVGNYALLLKWFDGHSSGLYSYRYLRALCQCETCQPDRTTKERPELARL</sequence>
<feature type="domain" description="Gamma-butyrobetaine hydroxylase-like N-terminal" evidence="3">
    <location>
        <begin position="18"/>
        <end position="95"/>
    </location>
</feature>